<feature type="region of interest" description="Disordered" evidence="1">
    <location>
        <begin position="19"/>
        <end position="52"/>
    </location>
</feature>
<name>A0A6J4IYD0_9SPHI</name>
<evidence type="ECO:0000313" key="2">
    <source>
        <dbReference type="EMBL" id="CAA9263213.1"/>
    </source>
</evidence>
<dbReference type="EMBL" id="CADCTQ010000230">
    <property type="protein sequence ID" value="CAA9263213.1"/>
    <property type="molecule type" value="Genomic_DNA"/>
</dbReference>
<dbReference type="AlphaFoldDB" id="A0A6J4IYD0"/>
<gene>
    <name evidence="2" type="ORF">AVDCRST_MAG56-2653</name>
</gene>
<organism evidence="2">
    <name type="scientific">uncultured Cytophagales bacterium</name>
    <dbReference type="NCBI Taxonomy" id="158755"/>
    <lineage>
        <taxon>Bacteria</taxon>
        <taxon>Pseudomonadati</taxon>
        <taxon>Bacteroidota</taxon>
        <taxon>Sphingobacteriia</taxon>
        <taxon>Sphingobacteriales</taxon>
        <taxon>environmental samples</taxon>
    </lineage>
</organism>
<evidence type="ECO:0000256" key="1">
    <source>
        <dbReference type="SAM" id="MobiDB-lite"/>
    </source>
</evidence>
<reference evidence="2" key="1">
    <citation type="submission" date="2020-02" db="EMBL/GenBank/DDBJ databases">
        <authorList>
            <person name="Meier V. D."/>
        </authorList>
    </citation>
    <scope>NUCLEOTIDE SEQUENCE</scope>
    <source>
        <strain evidence="2">AVDCRST_MAG56</strain>
    </source>
</reference>
<feature type="non-terminal residue" evidence="2">
    <location>
        <position position="1"/>
    </location>
</feature>
<protein>
    <submittedName>
        <fullName evidence="2">Uncharacterized protein</fullName>
    </submittedName>
</protein>
<sequence length="52" mass="5598">ARQRGAGVRLPSFFQGGVGGGSFRTSSIEHRKPLNSPIPRPLRETLPGIDNL</sequence>
<proteinExistence type="predicted"/>
<accession>A0A6J4IYD0</accession>
<feature type="non-terminal residue" evidence="2">
    <location>
        <position position="52"/>
    </location>
</feature>